<protein>
    <submittedName>
        <fullName evidence="1">Uncharacterized protein</fullName>
    </submittedName>
</protein>
<evidence type="ECO:0000313" key="2">
    <source>
        <dbReference type="Proteomes" id="UP001054821"/>
    </source>
</evidence>
<accession>A0AAD4WLJ7</accession>
<keyword evidence="2" id="KW-1185">Reference proteome</keyword>
<dbReference type="Proteomes" id="UP001054821">
    <property type="component" value="Chromosome 2"/>
</dbReference>
<dbReference type="AlphaFoldDB" id="A0AAD4WLJ7"/>
<comment type="caution">
    <text evidence="1">The sequence shown here is derived from an EMBL/GenBank/DDBJ whole genome shotgun (WGS) entry which is preliminary data.</text>
</comment>
<sequence>MEASNHSEVRDIGCTSETVRASEASNLASTDEGYLGGCEVSSHEARVADSGKMSTEQSMGQSRHYNGLNWKHLRKEYVIGRGGYFGHDLLYDSKLV</sequence>
<evidence type="ECO:0000313" key="1">
    <source>
        <dbReference type="EMBL" id="KAI5344461.1"/>
    </source>
</evidence>
<name>A0AAD4WLJ7_PRUDU</name>
<organism evidence="1 2">
    <name type="scientific">Prunus dulcis</name>
    <name type="common">Almond</name>
    <name type="synonym">Amygdalus dulcis</name>
    <dbReference type="NCBI Taxonomy" id="3755"/>
    <lineage>
        <taxon>Eukaryota</taxon>
        <taxon>Viridiplantae</taxon>
        <taxon>Streptophyta</taxon>
        <taxon>Embryophyta</taxon>
        <taxon>Tracheophyta</taxon>
        <taxon>Spermatophyta</taxon>
        <taxon>Magnoliopsida</taxon>
        <taxon>eudicotyledons</taxon>
        <taxon>Gunneridae</taxon>
        <taxon>Pentapetalae</taxon>
        <taxon>rosids</taxon>
        <taxon>fabids</taxon>
        <taxon>Rosales</taxon>
        <taxon>Rosaceae</taxon>
        <taxon>Amygdaloideae</taxon>
        <taxon>Amygdaleae</taxon>
        <taxon>Prunus</taxon>
    </lineage>
</organism>
<proteinExistence type="predicted"/>
<dbReference type="EMBL" id="JAJFAZ020000002">
    <property type="protein sequence ID" value="KAI5344461.1"/>
    <property type="molecule type" value="Genomic_DNA"/>
</dbReference>
<reference evidence="1 2" key="1">
    <citation type="journal article" date="2022" name="G3 (Bethesda)">
        <title>Whole-genome sequence and methylome profiling of the almond [Prunus dulcis (Mill.) D.A. Webb] cultivar 'Nonpareil'.</title>
        <authorList>
            <person name="D'Amico-Willman K.M."/>
            <person name="Ouma W.Z."/>
            <person name="Meulia T."/>
            <person name="Sideli G.M."/>
            <person name="Gradziel T.M."/>
            <person name="Fresnedo-Ramirez J."/>
        </authorList>
    </citation>
    <scope>NUCLEOTIDE SEQUENCE [LARGE SCALE GENOMIC DNA]</scope>
    <source>
        <strain evidence="1">Clone GOH B32 T37-40</strain>
    </source>
</reference>
<gene>
    <name evidence="1" type="ORF">L3X38_012338</name>
</gene>